<keyword evidence="5" id="KW-0460">Magnesium</keyword>
<dbReference type="OrthoDB" id="1935292at2759"/>
<keyword evidence="2" id="KW-0479">Metal-binding</keyword>
<accession>A0A8J5V319</accession>
<dbReference type="GO" id="GO:0015662">
    <property type="term" value="F:P-type ion transporter activity"/>
    <property type="evidence" value="ECO:0007669"/>
    <property type="project" value="TreeGrafter"/>
</dbReference>
<dbReference type="InterPro" id="IPR006544">
    <property type="entry name" value="P-type_TPase_V"/>
</dbReference>
<keyword evidence="4" id="KW-0067">ATP-binding</keyword>
<proteinExistence type="predicted"/>
<dbReference type="GO" id="GO:0006874">
    <property type="term" value="P:intracellular calcium ion homeostasis"/>
    <property type="evidence" value="ECO:0007669"/>
    <property type="project" value="TreeGrafter"/>
</dbReference>
<evidence type="ECO:0000256" key="1">
    <source>
        <dbReference type="ARBA" id="ARBA00004141"/>
    </source>
</evidence>
<dbReference type="GO" id="GO:0016887">
    <property type="term" value="F:ATP hydrolysis activity"/>
    <property type="evidence" value="ECO:0007669"/>
    <property type="project" value="InterPro"/>
</dbReference>
<dbReference type="NCBIfam" id="TIGR01494">
    <property type="entry name" value="ATPase_P-type"/>
    <property type="match status" value="1"/>
</dbReference>
<evidence type="ECO:0000256" key="4">
    <source>
        <dbReference type="ARBA" id="ARBA00022840"/>
    </source>
</evidence>
<dbReference type="PANTHER" id="PTHR45630:SF7">
    <property type="entry name" value="ENDOPLASMIC RETICULUM TRANSMEMBRANE HELIX TRANSLOCASE"/>
    <property type="match status" value="1"/>
</dbReference>
<evidence type="ECO:0000256" key="2">
    <source>
        <dbReference type="ARBA" id="ARBA00022723"/>
    </source>
</evidence>
<dbReference type="Proteomes" id="UP000729402">
    <property type="component" value="Unassembled WGS sequence"/>
</dbReference>
<evidence type="ECO:0000313" key="8">
    <source>
        <dbReference type="Proteomes" id="UP000729402"/>
    </source>
</evidence>
<keyword evidence="3" id="KW-0547">Nucleotide-binding</keyword>
<dbReference type="AlphaFoldDB" id="A0A8J5V319"/>
<name>A0A8J5V319_ZIZPA</name>
<dbReference type="InterPro" id="IPR001757">
    <property type="entry name" value="P_typ_ATPase"/>
</dbReference>
<comment type="subcellular location">
    <subcellularLocation>
        <location evidence="1">Membrane</location>
        <topology evidence="1">Multi-pass membrane protein</topology>
    </subcellularLocation>
</comment>
<comment type="caution">
    <text evidence="7">The sequence shown here is derived from an EMBL/GenBank/DDBJ whole genome shotgun (WGS) entry which is preliminary data.</text>
</comment>
<protein>
    <submittedName>
        <fullName evidence="7">Uncharacterized protein</fullName>
    </submittedName>
</protein>
<evidence type="ECO:0000313" key="7">
    <source>
        <dbReference type="EMBL" id="KAG8044341.1"/>
    </source>
</evidence>
<reference evidence="7" key="2">
    <citation type="submission" date="2021-02" db="EMBL/GenBank/DDBJ databases">
        <authorList>
            <person name="Kimball J.A."/>
            <person name="Haas M.W."/>
            <person name="Macchietto M."/>
            <person name="Kono T."/>
            <person name="Duquette J."/>
            <person name="Shao M."/>
        </authorList>
    </citation>
    <scope>NUCLEOTIDE SEQUENCE</scope>
    <source>
        <tissue evidence="7">Fresh leaf tissue</tissue>
    </source>
</reference>
<dbReference type="EMBL" id="JAAALK010000809">
    <property type="protein sequence ID" value="KAG8044341.1"/>
    <property type="molecule type" value="Genomic_DNA"/>
</dbReference>
<dbReference type="GO" id="GO:0019829">
    <property type="term" value="F:ATPase-coupled monoatomic cation transmembrane transporter activity"/>
    <property type="evidence" value="ECO:0007669"/>
    <property type="project" value="TreeGrafter"/>
</dbReference>
<dbReference type="GO" id="GO:0046872">
    <property type="term" value="F:metal ion binding"/>
    <property type="evidence" value="ECO:0007669"/>
    <property type="project" value="UniProtKB-KW"/>
</dbReference>
<keyword evidence="8" id="KW-1185">Reference proteome</keyword>
<organism evidence="7 8">
    <name type="scientific">Zizania palustris</name>
    <name type="common">Northern wild rice</name>
    <dbReference type="NCBI Taxonomy" id="103762"/>
    <lineage>
        <taxon>Eukaryota</taxon>
        <taxon>Viridiplantae</taxon>
        <taxon>Streptophyta</taxon>
        <taxon>Embryophyta</taxon>
        <taxon>Tracheophyta</taxon>
        <taxon>Spermatophyta</taxon>
        <taxon>Magnoliopsida</taxon>
        <taxon>Liliopsida</taxon>
        <taxon>Poales</taxon>
        <taxon>Poaceae</taxon>
        <taxon>BOP clade</taxon>
        <taxon>Oryzoideae</taxon>
        <taxon>Oryzeae</taxon>
        <taxon>Zizaniinae</taxon>
        <taxon>Zizania</taxon>
    </lineage>
</organism>
<keyword evidence="6" id="KW-1278">Translocase</keyword>
<dbReference type="GO" id="GO:0005789">
    <property type="term" value="C:endoplasmic reticulum membrane"/>
    <property type="evidence" value="ECO:0007669"/>
    <property type="project" value="TreeGrafter"/>
</dbReference>
<evidence type="ECO:0000256" key="3">
    <source>
        <dbReference type="ARBA" id="ARBA00022741"/>
    </source>
</evidence>
<gene>
    <name evidence="7" type="ORF">GUJ93_ZPchr0481g2893</name>
</gene>
<dbReference type="PANTHER" id="PTHR45630">
    <property type="entry name" value="CATION-TRANSPORTING ATPASE-RELATED"/>
    <property type="match status" value="1"/>
</dbReference>
<evidence type="ECO:0000256" key="6">
    <source>
        <dbReference type="ARBA" id="ARBA00022967"/>
    </source>
</evidence>
<reference evidence="7" key="1">
    <citation type="journal article" date="2021" name="bioRxiv">
        <title>Whole Genome Assembly and Annotation of Northern Wild Rice, Zizania palustris L., Supports a Whole Genome Duplication in the Zizania Genus.</title>
        <authorList>
            <person name="Haas M."/>
            <person name="Kono T."/>
            <person name="Macchietto M."/>
            <person name="Millas R."/>
            <person name="McGilp L."/>
            <person name="Shao M."/>
            <person name="Duquette J."/>
            <person name="Hirsch C.N."/>
            <person name="Kimball J."/>
        </authorList>
    </citation>
    <scope>NUCLEOTIDE SEQUENCE</scope>
    <source>
        <tissue evidence="7">Fresh leaf tissue</tissue>
    </source>
</reference>
<dbReference type="PROSITE" id="PS01229">
    <property type="entry name" value="COF_2"/>
    <property type="match status" value="1"/>
</dbReference>
<evidence type="ECO:0000256" key="5">
    <source>
        <dbReference type="ARBA" id="ARBA00022842"/>
    </source>
</evidence>
<sequence>MGDHRHCVSEARSLERDQVESDLTFAGFAVFNCPIRSDSGSILQELRKSSHDLVMITGDQALTACHMSGFEWVSPDETDRAPYSGDCFEMLQRTEAVLQVIPHVKVFARVAPEQKELVLTTFKTVGRLTLMCGDGTNDVGALKQAHVGIALLNAEPVATFAVNYMGHPFNQSISENKPFNLVLTVEVDLSSFELVVDC</sequence>
<dbReference type="GO" id="GO:0005524">
    <property type="term" value="F:ATP binding"/>
    <property type="evidence" value="ECO:0007669"/>
    <property type="project" value="UniProtKB-KW"/>
</dbReference>